<reference evidence="3" key="1">
    <citation type="journal article" date="2019" name="Int. J. Syst. Evol. Microbiol.">
        <title>The Global Catalogue of Microorganisms (GCM) 10K type strain sequencing project: providing services to taxonomists for standard genome sequencing and annotation.</title>
        <authorList>
            <consortium name="The Broad Institute Genomics Platform"/>
            <consortium name="The Broad Institute Genome Sequencing Center for Infectious Disease"/>
            <person name="Wu L."/>
            <person name="Ma J."/>
        </authorList>
    </citation>
    <scope>NUCLEOTIDE SEQUENCE [LARGE SCALE GENOMIC DNA]</scope>
    <source>
        <strain evidence="3">SYNS20</strain>
    </source>
</reference>
<sequence length="282" mass="30642">MQCVRTLIVDGLSCSYRLVSPTAARSEPLIALGGAFQGMYDWVQLEDALTDVSCLLTADLPGAGDSDVPRPEHTLTLLDAALDAIVDDLHVPRVNLFGYSHGAVLAFRYAQRRPRRCARLLLGGVPAHLTDTPFARYRKASELLANGDTEGFVAAVSAEMFCLDDSRRVHRRDLALRSFRRSLLRVAQRPHAEYMLARALGTRTALTGGLAGVPTLVFTGEHDTLTPPDLQRAFAETIDGSRFVTMPDCDHMLLMERPGAVAGLVRAFITDSLPPAGCGIRS</sequence>
<keyword evidence="2" id="KW-0378">Hydrolase</keyword>
<organism evidence="2 3">
    <name type="scientific">Streptomyces monticola</name>
    <dbReference type="NCBI Taxonomy" id="2666263"/>
    <lineage>
        <taxon>Bacteria</taxon>
        <taxon>Bacillati</taxon>
        <taxon>Actinomycetota</taxon>
        <taxon>Actinomycetes</taxon>
        <taxon>Kitasatosporales</taxon>
        <taxon>Streptomycetaceae</taxon>
        <taxon>Streptomyces</taxon>
    </lineage>
</organism>
<dbReference type="InterPro" id="IPR029058">
    <property type="entry name" value="AB_hydrolase_fold"/>
</dbReference>
<dbReference type="GO" id="GO:0016787">
    <property type="term" value="F:hydrolase activity"/>
    <property type="evidence" value="ECO:0007669"/>
    <property type="project" value="UniProtKB-KW"/>
</dbReference>
<protein>
    <submittedName>
        <fullName evidence="2">Alpha/beta fold hydrolase</fullName>
    </submittedName>
</protein>
<dbReference type="InterPro" id="IPR050266">
    <property type="entry name" value="AB_hydrolase_sf"/>
</dbReference>
<gene>
    <name evidence="2" type="ORF">ACFQVC_06380</name>
</gene>
<dbReference type="PANTHER" id="PTHR43798:SF33">
    <property type="entry name" value="HYDROLASE, PUTATIVE (AFU_ORTHOLOGUE AFUA_2G14860)-RELATED"/>
    <property type="match status" value="1"/>
</dbReference>
<dbReference type="SUPFAM" id="SSF53474">
    <property type="entry name" value="alpha/beta-Hydrolases"/>
    <property type="match status" value="1"/>
</dbReference>
<dbReference type="Proteomes" id="UP001596523">
    <property type="component" value="Unassembled WGS sequence"/>
</dbReference>
<dbReference type="RefSeq" id="WP_381827433.1">
    <property type="nucleotide sequence ID" value="NZ_JBHTCF010000002.1"/>
</dbReference>
<dbReference type="InterPro" id="IPR000073">
    <property type="entry name" value="AB_hydrolase_1"/>
</dbReference>
<dbReference type="Gene3D" id="3.40.50.1820">
    <property type="entry name" value="alpha/beta hydrolase"/>
    <property type="match status" value="1"/>
</dbReference>
<name>A0ABW2JCX3_9ACTN</name>
<dbReference type="PRINTS" id="PR00111">
    <property type="entry name" value="ABHYDROLASE"/>
</dbReference>
<keyword evidence="3" id="KW-1185">Reference proteome</keyword>
<proteinExistence type="predicted"/>
<feature type="domain" description="AB hydrolase-1" evidence="1">
    <location>
        <begin position="28"/>
        <end position="258"/>
    </location>
</feature>
<dbReference type="Pfam" id="PF00561">
    <property type="entry name" value="Abhydrolase_1"/>
    <property type="match status" value="1"/>
</dbReference>
<dbReference type="EMBL" id="JBHTCF010000002">
    <property type="protein sequence ID" value="MFC7303840.1"/>
    <property type="molecule type" value="Genomic_DNA"/>
</dbReference>
<evidence type="ECO:0000313" key="3">
    <source>
        <dbReference type="Proteomes" id="UP001596523"/>
    </source>
</evidence>
<evidence type="ECO:0000259" key="1">
    <source>
        <dbReference type="Pfam" id="PF00561"/>
    </source>
</evidence>
<dbReference type="PANTHER" id="PTHR43798">
    <property type="entry name" value="MONOACYLGLYCEROL LIPASE"/>
    <property type="match status" value="1"/>
</dbReference>
<accession>A0ABW2JCX3</accession>
<evidence type="ECO:0000313" key="2">
    <source>
        <dbReference type="EMBL" id="MFC7303840.1"/>
    </source>
</evidence>
<comment type="caution">
    <text evidence="2">The sequence shown here is derived from an EMBL/GenBank/DDBJ whole genome shotgun (WGS) entry which is preliminary data.</text>
</comment>